<dbReference type="HOGENOM" id="CLU_2109365_0_0_1"/>
<sequence>MQNLGAPIGSEAQTACPFCLGVWERDLSTKQQADRELPHVLIHEACAHPSTISNPEFDSSSHGAPPTRSIRLRPTSDRRRDPPNLRPTAPHELTQARMPGAEHTLSHPPSPRPSR</sequence>
<dbReference type="KEGG" id="hir:HETIRDRAFT_456036"/>
<proteinExistence type="predicted"/>
<reference evidence="2 3" key="1">
    <citation type="journal article" date="2012" name="New Phytol.">
        <title>Insight into trade-off between wood decay and parasitism from the genome of a fungal forest pathogen.</title>
        <authorList>
            <person name="Olson A."/>
            <person name="Aerts A."/>
            <person name="Asiegbu F."/>
            <person name="Belbahri L."/>
            <person name="Bouzid O."/>
            <person name="Broberg A."/>
            <person name="Canback B."/>
            <person name="Coutinho P.M."/>
            <person name="Cullen D."/>
            <person name="Dalman K."/>
            <person name="Deflorio G."/>
            <person name="van Diepen L.T."/>
            <person name="Dunand C."/>
            <person name="Duplessis S."/>
            <person name="Durling M."/>
            <person name="Gonthier P."/>
            <person name="Grimwood J."/>
            <person name="Fossdal C.G."/>
            <person name="Hansson D."/>
            <person name="Henrissat B."/>
            <person name="Hietala A."/>
            <person name="Himmelstrand K."/>
            <person name="Hoffmeister D."/>
            <person name="Hogberg N."/>
            <person name="James T.Y."/>
            <person name="Karlsson M."/>
            <person name="Kohler A."/>
            <person name="Kues U."/>
            <person name="Lee Y.H."/>
            <person name="Lin Y.C."/>
            <person name="Lind M."/>
            <person name="Lindquist E."/>
            <person name="Lombard V."/>
            <person name="Lucas S."/>
            <person name="Lunden K."/>
            <person name="Morin E."/>
            <person name="Murat C."/>
            <person name="Park J."/>
            <person name="Raffaello T."/>
            <person name="Rouze P."/>
            <person name="Salamov A."/>
            <person name="Schmutz J."/>
            <person name="Solheim H."/>
            <person name="Stahlberg J."/>
            <person name="Velez H."/>
            <person name="de Vries R.P."/>
            <person name="Wiebenga A."/>
            <person name="Woodward S."/>
            <person name="Yakovlev I."/>
            <person name="Garbelotto M."/>
            <person name="Martin F."/>
            <person name="Grigoriev I.V."/>
            <person name="Stenlid J."/>
        </authorList>
    </citation>
    <scope>NUCLEOTIDE SEQUENCE [LARGE SCALE GENOMIC DNA]</scope>
    <source>
        <strain evidence="2 3">TC 32-1</strain>
    </source>
</reference>
<organism evidence="2 3">
    <name type="scientific">Heterobasidion irregulare (strain TC 32-1)</name>
    <dbReference type="NCBI Taxonomy" id="747525"/>
    <lineage>
        <taxon>Eukaryota</taxon>
        <taxon>Fungi</taxon>
        <taxon>Dikarya</taxon>
        <taxon>Basidiomycota</taxon>
        <taxon>Agaricomycotina</taxon>
        <taxon>Agaricomycetes</taxon>
        <taxon>Russulales</taxon>
        <taxon>Bondarzewiaceae</taxon>
        <taxon>Heterobasidion</taxon>
        <taxon>Heterobasidion annosum species complex</taxon>
    </lineage>
</organism>
<dbReference type="AlphaFoldDB" id="W4JPG8"/>
<accession>W4JPG8</accession>
<evidence type="ECO:0000313" key="3">
    <source>
        <dbReference type="Proteomes" id="UP000030671"/>
    </source>
</evidence>
<dbReference type="GeneID" id="20676691"/>
<dbReference type="InParanoid" id="W4JPG8"/>
<keyword evidence="3" id="KW-1185">Reference proteome</keyword>
<feature type="compositionally biased region" description="Polar residues" evidence="1">
    <location>
        <begin position="50"/>
        <end position="62"/>
    </location>
</feature>
<name>W4JPG8_HETIT</name>
<feature type="compositionally biased region" description="Basic and acidic residues" evidence="1">
    <location>
        <begin position="74"/>
        <end position="83"/>
    </location>
</feature>
<protein>
    <submittedName>
        <fullName evidence="2">Uncharacterized protein</fullName>
    </submittedName>
</protein>
<evidence type="ECO:0000256" key="1">
    <source>
        <dbReference type="SAM" id="MobiDB-lite"/>
    </source>
</evidence>
<gene>
    <name evidence="2" type="ORF">HETIRDRAFT_456036</name>
</gene>
<dbReference type="RefSeq" id="XP_009552847.1">
    <property type="nucleotide sequence ID" value="XM_009554552.1"/>
</dbReference>
<dbReference type="EMBL" id="KI925466">
    <property type="protein sequence ID" value="ETW75428.1"/>
    <property type="molecule type" value="Genomic_DNA"/>
</dbReference>
<evidence type="ECO:0000313" key="2">
    <source>
        <dbReference type="EMBL" id="ETW75428.1"/>
    </source>
</evidence>
<dbReference type="Proteomes" id="UP000030671">
    <property type="component" value="Unassembled WGS sequence"/>
</dbReference>
<feature type="region of interest" description="Disordered" evidence="1">
    <location>
        <begin position="50"/>
        <end position="115"/>
    </location>
</feature>